<dbReference type="KEGG" id="lrs:PX52LOC_04683"/>
<evidence type="ECO:0000313" key="6">
    <source>
        <dbReference type="Proteomes" id="UP000324974"/>
    </source>
</evidence>
<name>A0A5C1AGC7_9BACT</name>
<keyword evidence="3" id="KW-0804">Transcription</keyword>
<proteinExistence type="predicted"/>
<dbReference type="InterPro" id="IPR000792">
    <property type="entry name" value="Tscrpt_reg_LuxR_C"/>
</dbReference>
<dbReference type="PROSITE" id="PS00622">
    <property type="entry name" value="HTH_LUXR_1"/>
    <property type="match status" value="1"/>
</dbReference>
<dbReference type="PROSITE" id="PS50043">
    <property type="entry name" value="HTH_LUXR_2"/>
    <property type="match status" value="1"/>
</dbReference>
<accession>A0A5C1AGC7</accession>
<dbReference type="AlphaFoldDB" id="A0A5C1AGC7"/>
<evidence type="ECO:0000313" key="5">
    <source>
        <dbReference type="EMBL" id="QEL17685.1"/>
    </source>
</evidence>
<dbReference type="EMBL" id="CP042425">
    <property type="protein sequence ID" value="QEL17685.1"/>
    <property type="molecule type" value="Genomic_DNA"/>
</dbReference>
<dbReference type="Gene3D" id="1.10.10.10">
    <property type="entry name" value="Winged helix-like DNA-binding domain superfamily/Winged helix DNA-binding domain"/>
    <property type="match status" value="1"/>
</dbReference>
<organism evidence="5 6">
    <name type="scientific">Limnoglobus roseus</name>
    <dbReference type="NCBI Taxonomy" id="2598579"/>
    <lineage>
        <taxon>Bacteria</taxon>
        <taxon>Pseudomonadati</taxon>
        <taxon>Planctomycetota</taxon>
        <taxon>Planctomycetia</taxon>
        <taxon>Gemmatales</taxon>
        <taxon>Gemmataceae</taxon>
        <taxon>Limnoglobus</taxon>
    </lineage>
</organism>
<dbReference type="GO" id="GO:0006355">
    <property type="term" value="P:regulation of DNA-templated transcription"/>
    <property type="evidence" value="ECO:0007669"/>
    <property type="project" value="InterPro"/>
</dbReference>
<evidence type="ECO:0000256" key="3">
    <source>
        <dbReference type="ARBA" id="ARBA00023163"/>
    </source>
</evidence>
<keyword evidence="1" id="KW-0805">Transcription regulation</keyword>
<dbReference type="PRINTS" id="PR00038">
    <property type="entry name" value="HTHLUXR"/>
</dbReference>
<feature type="domain" description="HTH luxR-type" evidence="4">
    <location>
        <begin position="86"/>
        <end position="151"/>
    </location>
</feature>
<dbReference type="InterPro" id="IPR016032">
    <property type="entry name" value="Sig_transdc_resp-reg_C-effctor"/>
</dbReference>
<dbReference type="CDD" id="cd06170">
    <property type="entry name" value="LuxR_C_like"/>
    <property type="match status" value="1"/>
</dbReference>
<reference evidence="6" key="1">
    <citation type="submission" date="2019-08" db="EMBL/GenBank/DDBJ databases">
        <title>Limnoglobus roseus gen. nov., sp. nov., a novel freshwater planctomycete with a giant genome from the family Gemmataceae.</title>
        <authorList>
            <person name="Kulichevskaya I.S."/>
            <person name="Naumoff D.G."/>
            <person name="Miroshnikov K."/>
            <person name="Ivanova A."/>
            <person name="Philippov D.A."/>
            <person name="Hakobyan A."/>
            <person name="Rijpstra I.C."/>
            <person name="Sinninghe Damste J.S."/>
            <person name="Liesack W."/>
            <person name="Dedysh S.N."/>
        </authorList>
    </citation>
    <scope>NUCLEOTIDE SEQUENCE [LARGE SCALE GENOMIC DNA]</scope>
    <source>
        <strain evidence="6">PX52</strain>
    </source>
</reference>
<dbReference type="PANTHER" id="PTHR44688:SF16">
    <property type="entry name" value="DNA-BINDING TRANSCRIPTIONAL ACTIVATOR DEVR_DOSR"/>
    <property type="match status" value="1"/>
</dbReference>
<evidence type="ECO:0000259" key="4">
    <source>
        <dbReference type="PROSITE" id="PS50043"/>
    </source>
</evidence>
<sequence>MVLRMPPGDVARRVSEGAHGIIEQLGVIGGTAEILRMTHAAGSAADQAAEKILRACQHAADECRRLREDVVATAHPAPAAAGGPTHFLASHTLSERETAVIRSLALGYSNKQIAQQMGVSMKTIETYKTRALEKLGVRTRVEIVRYAAGRGWFNDL</sequence>
<dbReference type="SMART" id="SM00421">
    <property type="entry name" value="HTH_LUXR"/>
    <property type="match status" value="1"/>
</dbReference>
<evidence type="ECO:0000256" key="1">
    <source>
        <dbReference type="ARBA" id="ARBA00023015"/>
    </source>
</evidence>
<protein>
    <submittedName>
        <fullName evidence="5">DNA-binding response regulator</fullName>
    </submittedName>
</protein>
<dbReference type="GO" id="GO:0003677">
    <property type="term" value="F:DNA binding"/>
    <property type="evidence" value="ECO:0007669"/>
    <property type="project" value="UniProtKB-KW"/>
</dbReference>
<dbReference type="InterPro" id="IPR036388">
    <property type="entry name" value="WH-like_DNA-bd_sf"/>
</dbReference>
<evidence type="ECO:0000256" key="2">
    <source>
        <dbReference type="ARBA" id="ARBA00023125"/>
    </source>
</evidence>
<dbReference type="SUPFAM" id="SSF46894">
    <property type="entry name" value="C-terminal effector domain of the bipartite response regulators"/>
    <property type="match status" value="1"/>
</dbReference>
<keyword evidence="6" id="KW-1185">Reference proteome</keyword>
<dbReference type="OrthoDB" id="9796655at2"/>
<dbReference type="PANTHER" id="PTHR44688">
    <property type="entry name" value="DNA-BINDING TRANSCRIPTIONAL ACTIVATOR DEVR_DOSR"/>
    <property type="match status" value="1"/>
</dbReference>
<gene>
    <name evidence="5" type="ORF">PX52LOC_04683</name>
</gene>
<dbReference type="Proteomes" id="UP000324974">
    <property type="component" value="Chromosome"/>
</dbReference>
<keyword evidence="2 5" id="KW-0238">DNA-binding</keyword>
<dbReference type="Pfam" id="PF00196">
    <property type="entry name" value="GerE"/>
    <property type="match status" value="1"/>
</dbReference>